<gene>
    <name evidence="2" type="ORF">J2T09_004692</name>
</gene>
<dbReference type="RefSeq" id="WP_306839014.1">
    <property type="nucleotide sequence ID" value="NZ_JAUSRF010000020.1"/>
</dbReference>
<keyword evidence="1" id="KW-0812">Transmembrane</keyword>
<accession>A0ABT9PZL7</accession>
<comment type="caution">
    <text evidence="2">The sequence shown here is derived from an EMBL/GenBank/DDBJ whole genome shotgun (WGS) entry which is preliminary data.</text>
</comment>
<feature type="transmembrane region" description="Helical" evidence="1">
    <location>
        <begin position="6"/>
        <end position="32"/>
    </location>
</feature>
<sequence>MLESLLTIAPIVSAAASIGTLCIWAVYLQIFVGGHHRQIKPMLVINHGEGRALNAHCLVTNMSKEPVHIQSVVAKVLADGKTYTAYITDAEDIRRSGIATGWQRMTRQGPLQPGTMVDMGTFDCILEYAESTAIENGDELRRKLEEYAETIEIIILGIYGSEDLLIGASRKFDVAGAPNGAGLRASEALTRQITRRRERKRLLKELNAQL</sequence>
<name>A0ABT9PZL7_9HYPH</name>
<dbReference type="Proteomes" id="UP001241472">
    <property type="component" value="Unassembled WGS sequence"/>
</dbReference>
<evidence type="ECO:0000313" key="3">
    <source>
        <dbReference type="Proteomes" id="UP001241472"/>
    </source>
</evidence>
<keyword evidence="1" id="KW-1133">Transmembrane helix</keyword>
<proteinExistence type="predicted"/>
<keyword evidence="1" id="KW-0472">Membrane</keyword>
<reference evidence="2 3" key="1">
    <citation type="submission" date="2023-07" db="EMBL/GenBank/DDBJ databases">
        <title>Sorghum-associated microbial communities from plants grown in Nebraska, USA.</title>
        <authorList>
            <person name="Schachtman D."/>
        </authorList>
    </citation>
    <scope>NUCLEOTIDE SEQUENCE [LARGE SCALE GENOMIC DNA]</scope>
    <source>
        <strain evidence="2 3">DS1307</strain>
    </source>
</reference>
<evidence type="ECO:0000256" key="1">
    <source>
        <dbReference type="SAM" id="Phobius"/>
    </source>
</evidence>
<dbReference type="EMBL" id="JAUSRF010000020">
    <property type="protein sequence ID" value="MDP9839912.1"/>
    <property type="molecule type" value="Genomic_DNA"/>
</dbReference>
<evidence type="ECO:0000313" key="2">
    <source>
        <dbReference type="EMBL" id="MDP9839912.1"/>
    </source>
</evidence>
<organism evidence="2 3">
    <name type="scientific">Neorhizobium huautlense</name>
    <dbReference type="NCBI Taxonomy" id="67774"/>
    <lineage>
        <taxon>Bacteria</taxon>
        <taxon>Pseudomonadati</taxon>
        <taxon>Pseudomonadota</taxon>
        <taxon>Alphaproteobacteria</taxon>
        <taxon>Hyphomicrobiales</taxon>
        <taxon>Rhizobiaceae</taxon>
        <taxon>Rhizobium/Agrobacterium group</taxon>
        <taxon>Neorhizobium</taxon>
    </lineage>
</organism>
<keyword evidence="3" id="KW-1185">Reference proteome</keyword>
<protein>
    <submittedName>
        <fullName evidence="2">Uncharacterized protein</fullName>
    </submittedName>
</protein>